<proteinExistence type="predicted"/>
<feature type="compositionally biased region" description="Polar residues" evidence="1">
    <location>
        <begin position="799"/>
        <end position="808"/>
    </location>
</feature>
<dbReference type="RefSeq" id="WP_084067311.1">
    <property type="nucleotide sequence ID" value="NZ_FWXY01000004.1"/>
</dbReference>
<organism evidence="2 3">
    <name type="scientific">Desulfocicer vacuolatum DSM 3385</name>
    <dbReference type="NCBI Taxonomy" id="1121400"/>
    <lineage>
        <taxon>Bacteria</taxon>
        <taxon>Pseudomonadati</taxon>
        <taxon>Thermodesulfobacteriota</taxon>
        <taxon>Desulfobacteria</taxon>
        <taxon>Desulfobacterales</taxon>
        <taxon>Desulfobacteraceae</taxon>
        <taxon>Desulfocicer</taxon>
    </lineage>
</organism>
<accession>A0A1W2A3H5</accession>
<dbReference type="STRING" id="1121400.SAMN02746065_10481"/>
<evidence type="ECO:0000256" key="1">
    <source>
        <dbReference type="SAM" id="MobiDB-lite"/>
    </source>
</evidence>
<dbReference type="AlphaFoldDB" id="A0A1W2A3H5"/>
<dbReference type="Pfam" id="PF04465">
    <property type="entry name" value="DUF499"/>
    <property type="match status" value="1"/>
</dbReference>
<dbReference type="EMBL" id="FWXY01000004">
    <property type="protein sequence ID" value="SMC55299.1"/>
    <property type="molecule type" value="Genomic_DNA"/>
</dbReference>
<protein>
    <recommendedName>
        <fullName evidence="4">DUF499 domain-containing protein</fullName>
    </recommendedName>
</protein>
<feature type="compositionally biased region" description="Gly residues" evidence="1">
    <location>
        <begin position="835"/>
        <end position="855"/>
    </location>
</feature>
<reference evidence="2 3" key="1">
    <citation type="submission" date="2017-04" db="EMBL/GenBank/DDBJ databases">
        <authorList>
            <person name="Afonso C.L."/>
            <person name="Miller P.J."/>
            <person name="Scott M.A."/>
            <person name="Spackman E."/>
            <person name="Goraichik I."/>
            <person name="Dimitrov K.M."/>
            <person name="Suarez D.L."/>
            <person name="Swayne D.E."/>
        </authorList>
    </citation>
    <scope>NUCLEOTIDE SEQUENCE [LARGE SCALE GENOMIC DNA]</scope>
    <source>
        <strain evidence="2 3">DSM 3385</strain>
    </source>
</reference>
<feature type="region of interest" description="Disordered" evidence="1">
    <location>
        <begin position="781"/>
        <end position="858"/>
    </location>
</feature>
<dbReference type="SUPFAM" id="SSF52540">
    <property type="entry name" value="P-loop containing nucleoside triphosphate hydrolases"/>
    <property type="match status" value="1"/>
</dbReference>
<dbReference type="InterPro" id="IPR007555">
    <property type="entry name" value="DUF499"/>
</dbReference>
<gene>
    <name evidence="2" type="ORF">SAMN02746065_10481</name>
</gene>
<keyword evidence="3" id="KW-1185">Reference proteome</keyword>
<dbReference type="InterPro" id="IPR027417">
    <property type="entry name" value="P-loop_NTPase"/>
</dbReference>
<evidence type="ECO:0000313" key="3">
    <source>
        <dbReference type="Proteomes" id="UP000192418"/>
    </source>
</evidence>
<dbReference type="Proteomes" id="UP000192418">
    <property type="component" value="Unassembled WGS sequence"/>
</dbReference>
<sequence>MLGLKLRQEFKGRRLKGTAIELTNKNNTGATQIPAEDFLRITYPSHDVLKTIEASGPSQGRPVTIIGDRGQGKSHLMGMLYHAFNDQTATRKWLENWSDLLGEKAIKALQLRDGLHVISASLHKQRYKFLWDLIFDNHPHGSYCRGQWEGQGDKKTDIPSDEILLELFKHTPTALILDEYQTWYDGLTNTKQYPWKNWTFNFIQILSEIAKEHPEYLVLVVSVREGNTDAFQQIQRVNPVIVDFKGPSAKHDRLRLLLHRLFENRIQVNDDQIEKLINIHISEFFRLHDTPPVEQDRLRTEFIEAWPFAPHLMKLLEDQVLMATQAQETRDLIRVLAALYKKNGQKASIITAGHFRLDDDTSGITALLDSVANQYHAKLREKALRNLEAVRDAAAGTRQELPNLERILSALWLRSLAAINQAGADQSTLHVDITCDIPIDDNAFQVELTTIVENSFNIHEDGNRYIFREEENPQAKLIASARNDRMFKDEEDIDHLTKEIRYVIGGDTDVATRFRVIVLPQAWQTDPWHKMDEKDHPDHWGDRIPLLILPQTPEKKKDLETQLGTWLCKNVQTHRNIVRFLLPRQESTNLFSDRDLIVLARCVFLAQKWKSQNPEYRRLETKYQKELRGILKSRFDRFAIISSWNFQHPENCQFLIENHKAEGNKIPDAIDSITREDLFIPEDFEDFIMEAAPNNESVGKLINELKEPRPGGKDCIPWLGETVVKENIIHLCAQGKIAINLRGMEYLQQEDGETEDKAWKRMRGKLGTGKHLDETHILLPQNVPTTGGASSDPDKPAGTDSTGGQSWKDSANGDAGSAGGKIQDPSIPGNHGTDSGDGLGGSSNPGPGGIFGGGNSYTTHSEPATSALNLLGKIENWGVGTGTQIRSMELKISHLTGAQLQELIRKLPDGMVYELELEKENNA</sequence>
<evidence type="ECO:0000313" key="2">
    <source>
        <dbReference type="EMBL" id="SMC55299.1"/>
    </source>
</evidence>
<dbReference type="OrthoDB" id="5409804at2"/>
<evidence type="ECO:0008006" key="4">
    <source>
        <dbReference type="Google" id="ProtNLM"/>
    </source>
</evidence>
<name>A0A1W2A3H5_9BACT</name>